<dbReference type="Proteomes" id="UP000655287">
    <property type="component" value="Unassembled WGS sequence"/>
</dbReference>
<feature type="compositionally biased region" description="Polar residues" evidence="5">
    <location>
        <begin position="634"/>
        <end position="645"/>
    </location>
</feature>
<keyword evidence="3" id="KW-0808">Transferase</keyword>
<evidence type="ECO:0000256" key="4">
    <source>
        <dbReference type="ARBA" id="ARBA00022898"/>
    </source>
</evidence>
<dbReference type="InterPro" id="IPR015421">
    <property type="entry name" value="PyrdxlP-dep_Trfase_major"/>
</dbReference>
<dbReference type="RefSeq" id="WP_203982953.1">
    <property type="nucleotide sequence ID" value="NZ_BOOU01000017.1"/>
</dbReference>
<dbReference type="AlphaFoldDB" id="A0A919UZH7"/>
<dbReference type="PANTHER" id="PTHR42885:SF2">
    <property type="entry name" value="HISTIDINOL-PHOSPHATE AMINOTRANSFERASE"/>
    <property type="match status" value="1"/>
</dbReference>
<feature type="region of interest" description="Disordered" evidence="5">
    <location>
        <begin position="405"/>
        <end position="452"/>
    </location>
</feature>
<evidence type="ECO:0000256" key="1">
    <source>
        <dbReference type="ARBA" id="ARBA00001933"/>
    </source>
</evidence>
<evidence type="ECO:0000256" key="3">
    <source>
        <dbReference type="ARBA" id="ARBA00022679"/>
    </source>
</evidence>
<proteinExistence type="predicted"/>
<keyword evidence="2" id="KW-0032">Aminotransferase</keyword>
<organism evidence="7 8">
    <name type="scientific">Sphaerisporangium rufum</name>
    <dbReference type="NCBI Taxonomy" id="1381558"/>
    <lineage>
        <taxon>Bacteria</taxon>
        <taxon>Bacillati</taxon>
        <taxon>Actinomycetota</taxon>
        <taxon>Actinomycetes</taxon>
        <taxon>Streptosporangiales</taxon>
        <taxon>Streptosporangiaceae</taxon>
        <taxon>Sphaerisporangium</taxon>
    </lineage>
</organism>
<name>A0A919UZH7_9ACTN</name>
<dbReference type="SUPFAM" id="SSF53383">
    <property type="entry name" value="PLP-dependent transferases"/>
    <property type="match status" value="1"/>
</dbReference>
<feature type="compositionally biased region" description="Basic and acidic residues" evidence="5">
    <location>
        <begin position="600"/>
        <end position="632"/>
    </location>
</feature>
<comment type="cofactor">
    <cofactor evidence="1">
        <name>pyridoxal 5'-phosphate</name>
        <dbReference type="ChEBI" id="CHEBI:597326"/>
    </cofactor>
</comment>
<evidence type="ECO:0000259" key="6">
    <source>
        <dbReference type="Pfam" id="PF00155"/>
    </source>
</evidence>
<dbReference type="Pfam" id="PF00155">
    <property type="entry name" value="Aminotran_1_2"/>
    <property type="match status" value="1"/>
</dbReference>
<dbReference type="Gene3D" id="3.90.1150.10">
    <property type="entry name" value="Aspartate Aminotransferase, domain 1"/>
    <property type="match status" value="1"/>
</dbReference>
<dbReference type="CDD" id="cd00609">
    <property type="entry name" value="AAT_like"/>
    <property type="match status" value="1"/>
</dbReference>
<feature type="compositionally biased region" description="Low complexity" evidence="5">
    <location>
        <begin position="429"/>
        <end position="448"/>
    </location>
</feature>
<dbReference type="GO" id="GO:0008483">
    <property type="term" value="F:transaminase activity"/>
    <property type="evidence" value="ECO:0007669"/>
    <property type="project" value="UniProtKB-KW"/>
</dbReference>
<sequence length="662" mass="70238">MAGSADLSLLRAEAHSPSYFSLLRGASGLQGAPVDFCIPCNPYFPTPEMFDVLQRNITTILKYYPSDTGPITSQLCSILGLKSQTVVMGNGSTELITWIDHLLVKESLAIPIPTFGRWTDQPLETGKRVDMFRLPEAQGFALDVESYVRFVRARGSRVAVICNPNNPDGGYLPRRQVIQLLDELAGLDLVIVDESFIDFVDCEPEPSVADEAAIRHNVIVLKSLGKNFGLHGIRFGYLVANPALAGTVRRMLPKWNLNSFAESVIFMLGEHMHDYQRSLRLLAADRRSMFQQLSALPGLTVFPSQGNFIMVRLPDGKDGRALRDYLFSEHNVFVRECGNKLGSTSAFLRLVVRPQQDVQRLVDGMQAFLLAGGPDAGVPARRAVSAYQAPAGPAPAAYSPPAAPYQPAAPAAYSPPPAAPAAYPPPAAPAAYSPPAAPAAYQPAAPAAYSPPPAAPAGYEMPATVAAPSYRTSPYQEESYIMPATRDREPVDHLDAPQAHPAGQRVGASPPARRGEPAAHRTGSAGSAGHRAASAASAAPAASTASTASARPAENRSGAGGRSAGRAQIRSDGRRAEGSATVASAAYLGEASGRSSGRRPSYERAEAPPAADRHEDPFVVGGDDPRHGRLDPLDTSTIIFDNNTGPFSAVSDAIRGYRAGSS</sequence>
<accession>A0A919UZH7</accession>
<feature type="compositionally biased region" description="Low complexity" evidence="5">
    <location>
        <begin position="521"/>
        <end position="552"/>
    </location>
</feature>
<evidence type="ECO:0000313" key="8">
    <source>
        <dbReference type="Proteomes" id="UP000655287"/>
    </source>
</evidence>
<dbReference type="PANTHER" id="PTHR42885">
    <property type="entry name" value="HISTIDINOL-PHOSPHATE AMINOTRANSFERASE-RELATED"/>
    <property type="match status" value="1"/>
</dbReference>
<evidence type="ECO:0000256" key="2">
    <source>
        <dbReference type="ARBA" id="ARBA00022576"/>
    </source>
</evidence>
<evidence type="ECO:0000313" key="7">
    <source>
        <dbReference type="EMBL" id="GII76317.1"/>
    </source>
</evidence>
<evidence type="ECO:0000256" key="5">
    <source>
        <dbReference type="SAM" id="MobiDB-lite"/>
    </source>
</evidence>
<reference evidence="7" key="1">
    <citation type="submission" date="2021-01" db="EMBL/GenBank/DDBJ databases">
        <title>Whole genome shotgun sequence of Sphaerisporangium rufum NBRC 109079.</title>
        <authorList>
            <person name="Komaki H."/>
            <person name="Tamura T."/>
        </authorList>
    </citation>
    <scope>NUCLEOTIDE SEQUENCE</scope>
    <source>
        <strain evidence="7">NBRC 109079</strain>
    </source>
</reference>
<comment type="caution">
    <text evidence="7">The sequence shown here is derived from an EMBL/GenBank/DDBJ whole genome shotgun (WGS) entry which is preliminary data.</text>
</comment>
<dbReference type="Gene3D" id="3.40.640.10">
    <property type="entry name" value="Type I PLP-dependent aspartate aminotransferase-like (Major domain)"/>
    <property type="match status" value="1"/>
</dbReference>
<feature type="compositionally biased region" description="Pro residues" evidence="5">
    <location>
        <begin position="413"/>
        <end position="428"/>
    </location>
</feature>
<feature type="domain" description="Aminotransferase class I/classII large" evidence="6">
    <location>
        <begin position="59"/>
        <end position="363"/>
    </location>
</feature>
<dbReference type="InterPro" id="IPR015424">
    <property type="entry name" value="PyrdxlP-dep_Trfase"/>
</dbReference>
<dbReference type="InterPro" id="IPR015422">
    <property type="entry name" value="PyrdxlP-dep_Trfase_small"/>
</dbReference>
<gene>
    <name evidence="7" type="ORF">Sru01_12990</name>
</gene>
<feature type="region of interest" description="Disordered" evidence="5">
    <location>
        <begin position="491"/>
        <end position="645"/>
    </location>
</feature>
<protein>
    <recommendedName>
        <fullName evidence="6">Aminotransferase class I/classII large domain-containing protein</fullName>
    </recommendedName>
</protein>
<dbReference type="GO" id="GO:0030170">
    <property type="term" value="F:pyridoxal phosphate binding"/>
    <property type="evidence" value="ECO:0007669"/>
    <property type="project" value="InterPro"/>
</dbReference>
<keyword evidence="4" id="KW-0663">Pyridoxal phosphate</keyword>
<dbReference type="EMBL" id="BOOU01000017">
    <property type="protein sequence ID" value="GII76317.1"/>
    <property type="molecule type" value="Genomic_DNA"/>
</dbReference>
<keyword evidence="8" id="KW-1185">Reference proteome</keyword>
<dbReference type="InterPro" id="IPR004839">
    <property type="entry name" value="Aminotransferase_I/II_large"/>
</dbReference>